<keyword evidence="2" id="KW-1185">Reference proteome</keyword>
<name>J0D806_AURST</name>
<dbReference type="OMA" id="CSEEFAC"/>
<protein>
    <submittedName>
        <fullName evidence="1">Uncharacterized protein</fullName>
    </submittedName>
</protein>
<gene>
    <name evidence="1" type="ORF">AURDEDRAFT_75496</name>
</gene>
<dbReference type="EMBL" id="JH687896">
    <property type="protein sequence ID" value="EJD35284.1"/>
    <property type="molecule type" value="Genomic_DNA"/>
</dbReference>
<organism evidence="1 2">
    <name type="scientific">Auricularia subglabra (strain TFB-10046 / SS5)</name>
    <name type="common">White-rot fungus</name>
    <name type="synonym">Auricularia delicata (strain TFB10046)</name>
    <dbReference type="NCBI Taxonomy" id="717982"/>
    <lineage>
        <taxon>Eukaryota</taxon>
        <taxon>Fungi</taxon>
        <taxon>Dikarya</taxon>
        <taxon>Basidiomycota</taxon>
        <taxon>Agaricomycotina</taxon>
        <taxon>Agaricomycetes</taxon>
        <taxon>Auriculariales</taxon>
        <taxon>Auriculariaceae</taxon>
        <taxon>Auricularia</taxon>
    </lineage>
</organism>
<dbReference type="OrthoDB" id="3253621at2759"/>
<sequence length="186" mass="20454">TWFPEVAAFYKDVEKELKDGGVDLQAVFGPGVAGFNLPFAAHTLNLGPLVCCLLHRDAQNWPQGICPAMVIGKFDHALSGHFIMEEPKVVLEFKSGDIILFLSSLITHGNAPLKPGEQRMSWTCWMAGGLVRWLAAGCALLSSLTTRAKQERYAACSEEFACKGWASLLTLNELQERMTSPQQQSK</sequence>
<feature type="non-terminal residue" evidence="1">
    <location>
        <position position="1"/>
    </location>
</feature>
<evidence type="ECO:0000313" key="1">
    <source>
        <dbReference type="EMBL" id="EJD35284.1"/>
    </source>
</evidence>
<dbReference type="InParanoid" id="J0D806"/>
<dbReference type="Gene3D" id="3.60.130.30">
    <property type="match status" value="1"/>
</dbReference>
<dbReference type="AlphaFoldDB" id="J0D806"/>
<accession>J0D806</accession>
<proteinExistence type="predicted"/>
<evidence type="ECO:0000313" key="2">
    <source>
        <dbReference type="Proteomes" id="UP000006514"/>
    </source>
</evidence>
<dbReference type="eggNOG" id="ENOG502SNUP">
    <property type="taxonomic scope" value="Eukaryota"/>
</dbReference>
<reference evidence="2" key="1">
    <citation type="journal article" date="2012" name="Science">
        <title>The Paleozoic origin of enzymatic lignin decomposition reconstructed from 31 fungal genomes.</title>
        <authorList>
            <person name="Floudas D."/>
            <person name="Binder M."/>
            <person name="Riley R."/>
            <person name="Barry K."/>
            <person name="Blanchette R.A."/>
            <person name="Henrissat B."/>
            <person name="Martinez A.T."/>
            <person name="Otillar R."/>
            <person name="Spatafora J.W."/>
            <person name="Yadav J.S."/>
            <person name="Aerts A."/>
            <person name="Benoit I."/>
            <person name="Boyd A."/>
            <person name="Carlson A."/>
            <person name="Copeland A."/>
            <person name="Coutinho P.M."/>
            <person name="de Vries R.P."/>
            <person name="Ferreira P."/>
            <person name="Findley K."/>
            <person name="Foster B."/>
            <person name="Gaskell J."/>
            <person name="Glotzer D."/>
            <person name="Gorecki P."/>
            <person name="Heitman J."/>
            <person name="Hesse C."/>
            <person name="Hori C."/>
            <person name="Igarashi K."/>
            <person name="Jurgens J.A."/>
            <person name="Kallen N."/>
            <person name="Kersten P."/>
            <person name="Kohler A."/>
            <person name="Kuees U."/>
            <person name="Kumar T.K.A."/>
            <person name="Kuo A."/>
            <person name="LaButti K."/>
            <person name="Larrondo L.F."/>
            <person name="Lindquist E."/>
            <person name="Ling A."/>
            <person name="Lombard V."/>
            <person name="Lucas S."/>
            <person name="Lundell T."/>
            <person name="Martin R."/>
            <person name="McLaughlin D.J."/>
            <person name="Morgenstern I."/>
            <person name="Morin E."/>
            <person name="Murat C."/>
            <person name="Nagy L.G."/>
            <person name="Nolan M."/>
            <person name="Ohm R.A."/>
            <person name="Patyshakuliyeva A."/>
            <person name="Rokas A."/>
            <person name="Ruiz-Duenas F.J."/>
            <person name="Sabat G."/>
            <person name="Salamov A."/>
            <person name="Samejima M."/>
            <person name="Schmutz J."/>
            <person name="Slot J.C."/>
            <person name="St John F."/>
            <person name="Stenlid J."/>
            <person name="Sun H."/>
            <person name="Sun S."/>
            <person name="Syed K."/>
            <person name="Tsang A."/>
            <person name="Wiebenga A."/>
            <person name="Young D."/>
            <person name="Pisabarro A."/>
            <person name="Eastwood D.C."/>
            <person name="Martin F."/>
            <person name="Cullen D."/>
            <person name="Grigoriev I.V."/>
            <person name="Hibbett D.S."/>
        </authorList>
    </citation>
    <scope>NUCLEOTIDE SEQUENCE [LARGE SCALE GENOMIC DNA]</scope>
    <source>
        <strain evidence="2">TFB10046</strain>
    </source>
</reference>
<dbReference type="Proteomes" id="UP000006514">
    <property type="component" value="Unassembled WGS sequence"/>
</dbReference>
<dbReference type="KEGG" id="adl:AURDEDRAFT_75496"/>